<dbReference type="RefSeq" id="WP_322611427.1">
    <property type="nucleotide sequence ID" value="NZ_JAXLNX010000008.1"/>
</dbReference>
<dbReference type="Proteomes" id="UP001289615">
    <property type="component" value="Unassembled WGS sequence"/>
</dbReference>
<gene>
    <name evidence="3" type="ORF">U6C28_08760</name>
</gene>
<feature type="domain" description="Glycosyl transferase family 1" evidence="1">
    <location>
        <begin position="208"/>
        <end position="355"/>
    </location>
</feature>
<dbReference type="PANTHER" id="PTHR12526:SF637">
    <property type="entry name" value="GLYCOSYLTRANSFERASE EPSF-RELATED"/>
    <property type="match status" value="1"/>
</dbReference>
<reference evidence="3 4" key="1">
    <citation type="submission" date="2023-12" db="EMBL/GenBank/DDBJ databases">
        <title>Genome comparison identifies genes involved in endophytic behavior of Lysinibacillus irui and provides insights into its role as a plant-growth promoting bacterium.</title>
        <authorList>
            <person name="Hilario S."/>
            <person name="Matos I."/>
            <person name="Goncalves M.F.M."/>
            <person name="Pardo C.A."/>
            <person name="Santos M.J."/>
        </authorList>
    </citation>
    <scope>NUCLEOTIDE SEQUENCE [LARGE SCALE GENOMIC DNA]</scope>
    <source>
        <strain evidence="3 4">B3</strain>
    </source>
</reference>
<protein>
    <submittedName>
        <fullName evidence="3">Glycosyltransferase</fullName>
        <ecNumber evidence="3">2.4.-.-</ecNumber>
    </submittedName>
</protein>
<dbReference type="EC" id="2.4.-.-" evidence="3"/>
<evidence type="ECO:0000259" key="1">
    <source>
        <dbReference type="Pfam" id="PF00534"/>
    </source>
</evidence>
<sequence length="396" mass="45079">MLRANYALSTCNEFKLKDETIQKKIKITHIITTIGLGGAEAMLYRLLQNMDRNVYELEVICLTEMGTYGKLIEQQLHIKVSICDMRSNSIRAVLDCYRLCRGSDIIQTWMYHANLLGYILSILLKKKLIWGIHHSNLNKQENKRRTIFIAKLCARLSKRVDAIISCGPKVKEIHEAIGYKGKQHHVIVNGINTDEYMPSKKRYYYMEQFGIKNQPILLHVGRWDPLKDYENLIASLKWLRQLRQDFYLFLVGYEIDTFNKELMLMIEEAQLEQVTFLLGSREDVPQLMAAADLFVLSSAGEGLPNVLVEALASGTCCVTTNVGDCVYLVGDYGEVVSAKDAKALAMAINKALNYSSQQYAERASHGRDHALANYQIKQVVAQYHALYPAILDEKPS</sequence>
<evidence type="ECO:0000259" key="2">
    <source>
        <dbReference type="Pfam" id="PF13439"/>
    </source>
</evidence>
<accession>A0ABU5NK12</accession>
<organism evidence="3 4">
    <name type="scientific">Lysinibacillus irui</name>
    <dbReference type="NCBI Taxonomy" id="2998077"/>
    <lineage>
        <taxon>Bacteria</taxon>
        <taxon>Bacillati</taxon>
        <taxon>Bacillota</taxon>
        <taxon>Bacilli</taxon>
        <taxon>Bacillales</taxon>
        <taxon>Bacillaceae</taxon>
        <taxon>Lysinibacillus</taxon>
    </lineage>
</organism>
<dbReference type="GO" id="GO:0016757">
    <property type="term" value="F:glycosyltransferase activity"/>
    <property type="evidence" value="ECO:0007669"/>
    <property type="project" value="UniProtKB-KW"/>
</dbReference>
<dbReference type="InterPro" id="IPR028098">
    <property type="entry name" value="Glyco_trans_4-like_N"/>
</dbReference>
<keyword evidence="3" id="KW-0328">Glycosyltransferase</keyword>
<dbReference type="EMBL" id="JAXUIA010000005">
    <property type="protein sequence ID" value="MEA0976377.1"/>
    <property type="molecule type" value="Genomic_DNA"/>
</dbReference>
<evidence type="ECO:0000313" key="3">
    <source>
        <dbReference type="EMBL" id="MEA0976377.1"/>
    </source>
</evidence>
<dbReference type="Gene3D" id="3.40.50.2000">
    <property type="entry name" value="Glycogen Phosphorylase B"/>
    <property type="match status" value="2"/>
</dbReference>
<feature type="domain" description="Glycosyltransferase subfamily 4-like N-terminal" evidence="2">
    <location>
        <begin position="37"/>
        <end position="195"/>
    </location>
</feature>
<evidence type="ECO:0000313" key="4">
    <source>
        <dbReference type="Proteomes" id="UP001289615"/>
    </source>
</evidence>
<dbReference type="SUPFAM" id="SSF53756">
    <property type="entry name" value="UDP-Glycosyltransferase/glycogen phosphorylase"/>
    <property type="match status" value="1"/>
</dbReference>
<dbReference type="Pfam" id="PF13439">
    <property type="entry name" value="Glyco_transf_4"/>
    <property type="match status" value="1"/>
</dbReference>
<dbReference type="PANTHER" id="PTHR12526">
    <property type="entry name" value="GLYCOSYLTRANSFERASE"/>
    <property type="match status" value="1"/>
</dbReference>
<dbReference type="Pfam" id="PF00534">
    <property type="entry name" value="Glycos_transf_1"/>
    <property type="match status" value="1"/>
</dbReference>
<keyword evidence="4" id="KW-1185">Reference proteome</keyword>
<name>A0ABU5NK12_9BACI</name>
<keyword evidence="3" id="KW-0808">Transferase</keyword>
<dbReference type="InterPro" id="IPR001296">
    <property type="entry name" value="Glyco_trans_1"/>
</dbReference>
<proteinExistence type="predicted"/>
<comment type="caution">
    <text evidence="3">The sequence shown here is derived from an EMBL/GenBank/DDBJ whole genome shotgun (WGS) entry which is preliminary data.</text>
</comment>